<reference evidence="2" key="1">
    <citation type="journal article" date="2015" name="Genome Announc.">
        <title>Draft Genome Sequence of Thiostrepton-Producing Streptomyces azureus ATCC 14921.</title>
        <authorList>
            <person name="Sakihara K."/>
            <person name="Maeda J."/>
            <person name="Tashiro K."/>
            <person name="Fujino Y."/>
            <person name="Kuhara S."/>
            <person name="Ohshima T."/>
            <person name="Ogata S."/>
            <person name="Doi K."/>
        </authorList>
    </citation>
    <scope>NUCLEOTIDE SEQUENCE [LARGE SCALE GENOMIC DNA]</scope>
    <source>
        <strain evidence="2">ATCC14921</strain>
    </source>
</reference>
<keyword evidence="3" id="KW-1185">Reference proteome</keyword>
<evidence type="ECO:0000313" key="2">
    <source>
        <dbReference type="EMBL" id="GAP51948.1"/>
    </source>
</evidence>
<organism evidence="2 3">
    <name type="scientific">Streptomyces azureus</name>
    <dbReference type="NCBI Taxonomy" id="146537"/>
    <lineage>
        <taxon>Bacteria</taxon>
        <taxon>Bacillati</taxon>
        <taxon>Actinomycetota</taxon>
        <taxon>Actinomycetes</taxon>
        <taxon>Kitasatosporales</taxon>
        <taxon>Streptomycetaceae</taxon>
        <taxon>Streptomyces</taxon>
    </lineage>
</organism>
<evidence type="ECO:0000256" key="1">
    <source>
        <dbReference type="SAM" id="MobiDB-lite"/>
    </source>
</evidence>
<dbReference type="EMBL" id="DF968392">
    <property type="protein sequence ID" value="GAP51948.1"/>
    <property type="molecule type" value="Genomic_DNA"/>
</dbReference>
<dbReference type="AlphaFoldDB" id="A0A0K8PW67"/>
<proteinExistence type="predicted"/>
<gene>
    <name evidence="2" type="ORF">SAZU_6821</name>
</gene>
<evidence type="ECO:0000313" key="3">
    <source>
        <dbReference type="Proteomes" id="UP000053859"/>
    </source>
</evidence>
<accession>A0A0K8PW67</accession>
<feature type="compositionally biased region" description="Basic residues" evidence="1">
    <location>
        <begin position="50"/>
        <end position="61"/>
    </location>
</feature>
<sequence>MYEYEFQQLRAADLIRRAGHERQVREVARARRAARRGAAESSAEHESHSHRLRRPRSARAA</sequence>
<dbReference type="RefSeq" id="WP_059422785.1">
    <property type="nucleotide sequence ID" value="NZ_DF968392.1"/>
</dbReference>
<name>A0A0K8PW67_STRAJ</name>
<feature type="region of interest" description="Disordered" evidence="1">
    <location>
        <begin position="21"/>
        <end position="61"/>
    </location>
</feature>
<dbReference type="Proteomes" id="UP000053859">
    <property type="component" value="Unassembled WGS sequence"/>
</dbReference>
<protein>
    <submittedName>
        <fullName evidence="2">Uncharacterized protein</fullName>
    </submittedName>
</protein>